<sequence length="63" mass="7047">MPDITALNVLLHGQVIGTLTLLSGERILFDFSQDYIDNLDRPTLSLSFKDQIGELITDTRPTN</sequence>
<organism evidence="2">
    <name type="scientific">hydrothermal vent metagenome</name>
    <dbReference type="NCBI Taxonomy" id="652676"/>
    <lineage>
        <taxon>unclassified sequences</taxon>
        <taxon>metagenomes</taxon>
        <taxon>ecological metagenomes</taxon>
    </lineage>
</organism>
<evidence type="ECO:0000259" key="1">
    <source>
        <dbReference type="Pfam" id="PF13657"/>
    </source>
</evidence>
<feature type="non-terminal residue" evidence="2">
    <location>
        <position position="63"/>
    </location>
</feature>
<evidence type="ECO:0000313" key="2">
    <source>
        <dbReference type="EMBL" id="VAW74550.1"/>
    </source>
</evidence>
<proteinExistence type="predicted"/>
<dbReference type="EMBL" id="UOFN01000036">
    <property type="protein sequence ID" value="VAW74550.1"/>
    <property type="molecule type" value="Genomic_DNA"/>
</dbReference>
<dbReference type="AlphaFoldDB" id="A0A3B0YCM3"/>
<name>A0A3B0YCM3_9ZZZZ</name>
<accession>A0A3B0YCM3</accession>
<protein>
    <recommendedName>
        <fullName evidence="1">HipA N-terminal subdomain 1 domain-containing protein</fullName>
    </recommendedName>
</protein>
<feature type="domain" description="HipA N-terminal subdomain 1" evidence="1">
    <location>
        <begin position="7"/>
        <end position="52"/>
    </location>
</feature>
<reference evidence="2" key="1">
    <citation type="submission" date="2018-06" db="EMBL/GenBank/DDBJ databases">
        <authorList>
            <person name="Zhirakovskaya E."/>
        </authorList>
    </citation>
    <scope>NUCLEOTIDE SEQUENCE</scope>
</reference>
<dbReference type="InterPro" id="IPR017508">
    <property type="entry name" value="HipA_N1"/>
</dbReference>
<gene>
    <name evidence="2" type="ORF">MNBD_GAMMA15-2005</name>
</gene>
<dbReference type="Pfam" id="PF13657">
    <property type="entry name" value="Couple_hipA"/>
    <property type="match status" value="1"/>
</dbReference>